<proteinExistence type="predicted"/>
<evidence type="ECO:0000313" key="3">
    <source>
        <dbReference type="EMBL" id="MBQ0930066.1"/>
    </source>
</evidence>
<feature type="region of interest" description="Disordered" evidence="1">
    <location>
        <begin position="1"/>
        <end position="34"/>
    </location>
</feature>
<accession>A0A940Y7G4</accession>
<feature type="domain" description="Ig-like" evidence="2">
    <location>
        <begin position="642"/>
        <end position="682"/>
    </location>
</feature>
<evidence type="ECO:0000313" key="4">
    <source>
        <dbReference type="Proteomes" id="UP000676246"/>
    </source>
</evidence>
<dbReference type="RefSeq" id="WP_210852447.1">
    <property type="nucleotide sequence ID" value="NZ_JAGQDD010000003.1"/>
</dbReference>
<dbReference type="Proteomes" id="UP000676246">
    <property type="component" value="Unassembled WGS sequence"/>
</dbReference>
<dbReference type="InterPro" id="IPR007110">
    <property type="entry name" value="Ig-like_dom"/>
</dbReference>
<dbReference type="EMBL" id="JAGQDD010000003">
    <property type="protein sequence ID" value="MBQ0930066.1"/>
    <property type="molecule type" value="Genomic_DNA"/>
</dbReference>
<sequence length="1019" mass="109049">MALDDLLRRSAAQGGQSQADRDRPAADPAHAPLDPRDAATLMQQARTLAAHIALPALDGGDEGRWSALFPDLDRAAWQQLADARDGQVPPHLALWLALARLQQASRERFNALGAAHLDWQLRTALGFAPEPAHPDHAHLRLTLKKGALAQLCDTTRVFSAGPDAQGVERLYRPLRDTPIGPAQVRSLQGLQRDGGRLRFAPRADSADGLGAPLAAGAPGWAPGGGPAAPEAPVGFAITSPLLALAEGRREIRLDLELIGSSAATPAEVAAGLQAWLSGPKGWIGPLQPQVSAHGSGWRLVLVLSPDQPAVVAHQQALHLSAFPDGTPVLQLLLAPGVELRPGLSPWAALEGLRLQAATLQVEVQGLRGLALENDHGALDPKKVFMPFGAQPVPGSRLRIGCPEALAKPLQSLSLTLDWHGAPASLSSWYAGYQERSRIADGVAARLRYTDGRGHSTDAPVTLRPSPLLPSVLHNEPPVPVFPLRLDWPLQRLLQSGSGQARLQAERAMQAQPVRRLQLHLRGQSPAVPAGQIALELDGEDFLHTAHRQQAVAHLLSQIRDPDAPPVQPLNEPYTPQLRGLSLDYTAASARCALDQADEASLSGADLAFYQVDAFGPVREHAWLRATLPWAPQGAPGLLPAHPHALELCIGLDALAPGDAVSLLCQVEDGSADPEAPSPRIAWSVLCDTQWRPLGAAELALDTTAHLRRSGLVQLTLPPETSREHTRQASGLVWLRACWLTPAGSAARLRLVASNGVEVRADAAPHDPARFALPLPAGSIGKLVTPMAAVQGVAQPFESFGGQAPETPAALRRRAAERLRHRGRAITPWDVERLVLQAFPGLHRVQCIPHARPGGHWQAPGHRLVVVVPDLRQRHTADPLQPRADLDTLQSVQAFLEARSAPGTRTHVVNPRCRVLQVRCRVKLRPGVVFSLYRPQIDAALQRALSPWLADAARQPGFGGAVWRSALLDLVEELPGVDYLSRFSLHMDGGEDLAEAVADTPDSILVSAPGHLIDEETGDV</sequence>
<comment type="caution">
    <text evidence="3">The sequence shown here is derived from an EMBL/GenBank/DDBJ whole genome shotgun (WGS) entry which is preliminary data.</text>
</comment>
<evidence type="ECO:0000256" key="1">
    <source>
        <dbReference type="SAM" id="MobiDB-lite"/>
    </source>
</evidence>
<protein>
    <submittedName>
        <fullName evidence="3">Baseplate J/gp47 family protein</fullName>
    </submittedName>
</protein>
<dbReference type="PROSITE" id="PS50835">
    <property type="entry name" value="IG_LIKE"/>
    <property type="match status" value="1"/>
</dbReference>
<name>A0A940Y7G4_9BURK</name>
<keyword evidence="4" id="KW-1185">Reference proteome</keyword>
<dbReference type="AlphaFoldDB" id="A0A940Y7G4"/>
<reference evidence="3 4" key="1">
    <citation type="submission" date="2021-04" db="EMBL/GenBank/DDBJ databases">
        <title>The genome sequence of Ideonella sp. 3Y2.</title>
        <authorList>
            <person name="Liu Y."/>
        </authorList>
    </citation>
    <scope>NUCLEOTIDE SEQUENCE [LARGE SCALE GENOMIC DNA]</scope>
    <source>
        <strain evidence="3 4">3Y2</strain>
    </source>
</reference>
<gene>
    <name evidence="3" type="ORF">KAK03_06155</name>
</gene>
<organism evidence="3 4">
    <name type="scientific">Ideonella alba</name>
    <dbReference type="NCBI Taxonomy" id="2824118"/>
    <lineage>
        <taxon>Bacteria</taxon>
        <taxon>Pseudomonadati</taxon>
        <taxon>Pseudomonadota</taxon>
        <taxon>Betaproteobacteria</taxon>
        <taxon>Burkholderiales</taxon>
        <taxon>Sphaerotilaceae</taxon>
        <taxon>Ideonella</taxon>
    </lineage>
</organism>
<evidence type="ECO:0000259" key="2">
    <source>
        <dbReference type="PROSITE" id="PS50835"/>
    </source>
</evidence>